<dbReference type="PROSITE" id="PS00356">
    <property type="entry name" value="HTH_LACI_1"/>
    <property type="match status" value="1"/>
</dbReference>
<dbReference type="InterPro" id="IPR025997">
    <property type="entry name" value="SBP_2_dom"/>
</dbReference>
<accession>A0ABT3PPY5</accession>
<dbReference type="PANTHER" id="PTHR30146:SF144">
    <property type="entry name" value="LACI-FAMILY TRANSCRIPTION REGULATOR"/>
    <property type="match status" value="1"/>
</dbReference>
<dbReference type="PROSITE" id="PS50932">
    <property type="entry name" value="HTH_LACI_2"/>
    <property type="match status" value="1"/>
</dbReference>
<dbReference type="SUPFAM" id="SSF47413">
    <property type="entry name" value="lambda repressor-like DNA-binding domains"/>
    <property type="match status" value="1"/>
</dbReference>
<keyword evidence="6" id="KW-1185">Reference proteome</keyword>
<dbReference type="Proteomes" id="UP001207918">
    <property type="component" value="Unassembled WGS sequence"/>
</dbReference>
<gene>
    <name evidence="5" type="ORF">J6I44_13675</name>
</gene>
<dbReference type="InterPro" id="IPR028082">
    <property type="entry name" value="Peripla_BP_I"/>
</dbReference>
<dbReference type="Gene3D" id="3.40.50.2300">
    <property type="match status" value="2"/>
</dbReference>
<protein>
    <submittedName>
        <fullName evidence="5">LacI family DNA-binding transcriptional regulator</fullName>
    </submittedName>
</protein>
<keyword evidence="1" id="KW-0805">Transcription regulation</keyword>
<organism evidence="5 6">
    <name type="scientific">Fodinibius salsisoli</name>
    <dbReference type="NCBI Taxonomy" id="2820877"/>
    <lineage>
        <taxon>Bacteria</taxon>
        <taxon>Pseudomonadati</taxon>
        <taxon>Balneolota</taxon>
        <taxon>Balneolia</taxon>
        <taxon>Balneolales</taxon>
        <taxon>Balneolaceae</taxon>
        <taxon>Fodinibius</taxon>
    </lineage>
</organism>
<keyword evidence="3" id="KW-0804">Transcription</keyword>
<evidence type="ECO:0000259" key="4">
    <source>
        <dbReference type="PROSITE" id="PS50932"/>
    </source>
</evidence>
<dbReference type="InterPro" id="IPR010982">
    <property type="entry name" value="Lambda_DNA-bd_dom_sf"/>
</dbReference>
<sequence>MGKNQNIRIKDIARMAGVSVGTVDRVIHDRGNVSSESERKVKAILKKTNYSPNPIAQSLGAKKEYQISVMLPNPEQDEYWELSNKGVLQAQREWKSYNIDININNFDLERSESFSENIQKLLETKPHAVLTAPIFFDESITFFEKLDEVDIPYILVNTELNPQIKKYNPLCIIGQNHHQSGRVAAELIHISLHEPGQLAVMHIHENVENSIHLKEKEEGFRNYFAEFGNDDFEISTFSFLDEKRSFEEQIGECIAQQDLKGIFVPTSSGTYLTARALGKHHKQQTKLVGYDLLEENIHFLKAGTIDFLINQDPRHQALQGLRYLVNHLLLKIPPPTDDLLPLDIITRQNYTSFLNNHS</sequence>
<dbReference type="InterPro" id="IPR000843">
    <property type="entry name" value="HTH_LacI"/>
</dbReference>
<dbReference type="CDD" id="cd01392">
    <property type="entry name" value="HTH_LacI"/>
    <property type="match status" value="1"/>
</dbReference>
<dbReference type="SMART" id="SM00354">
    <property type="entry name" value="HTH_LACI"/>
    <property type="match status" value="1"/>
</dbReference>
<feature type="domain" description="HTH lacI-type" evidence="4">
    <location>
        <begin position="7"/>
        <end position="61"/>
    </location>
</feature>
<comment type="caution">
    <text evidence="5">The sequence shown here is derived from an EMBL/GenBank/DDBJ whole genome shotgun (WGS) entry which is preliminary data.</text>
</comment>
<evidence type="ECO:0000256" key="1">
    <source>
        <dbReference type="ARBA" id="ARBA00023015"/>
    </source>
</evidence>
<reference evidence="5 6" key="1">
    <citation type="submission" date="2021-03" db="EMBL/GenBank/DDBJ databases">
        <title>Aliifodinibius sp. nov., a new bacterium isolated from saline soil.</title>
        <authorList>
            <person name="Galisteo C."/>
            <person name="De La Haba R."/>
            <person name="Sanchez-Porro C."/>
            <person name="Ventosa A."/>
        </authorList>
    </citation>
    <scope>NUCLEOTIDE SEQUENCE [LARGE SCALE GENOMIC DNA]</scope>
    <source>
        <strain evidence="5 6">1BSP15-2V2</strain>
    </source>
</reference>
<evidence type="ECO:0000256" key="3">
    <source>
        <dbReference type="ARBA" id="ARBA00023163"/>
    </source>
</evidence>
<dbReference type="Gene3D" id="1.10.260.40">
    <property type="entry name" value="lambda repressor-like DNA-binding domains"/>
    <property type="match status" value="1"/>
</dbReference>
<keyword evidence="2 5" id="KW-0238">DNA-binding</keyword>
<dbReference type="Pfam" id="PF13407">
    <property type="entry name" value="Peripla_BP_4"/>
    <property type="match status" value="1"/>
</dbReference>
<proteinExistence type="predicted"/>
<dbReference type="CDD" id="cd06307">
    <property type="entry name" value="PBP1_sugar_binding"/>
    <property type="match status" value="1"/>
</dbReference>
<dbReference type="RefSeq" id="WP_265766698.1">
    <property type="nucleotide sequence ID" value="NZ_JAGGJA010000009.1"/>
</dbReference>
<dbReference type="GO" id="GO:0003677">
    <property type="term" value="F:DNA binding"/>
    <property type="evidence" value="ECO:0007669"/>
    <property type="project" value="UniProtKB-KW"/>
</dbReference>
<evidence type="ECO:0000256" key="2">
    <source>
        <dbReference type="ARBA" id="ARBA00023125"/>
    </source>
</evidence>
<dbReference type="PANTHER" id="PTHR30146">
    <property type="entry name" value="LACI-RELATED TRANSCRIPTIONAL REPRESSOR"/>
    <property type="match status" value="1"/>
</dbReference>
<dbReference type="SUPFAM" id="SSF53822">
    <property type="entry name" value="Periplasmic binding protein-like I"/>
    <property type="match status" value="1"/>
</dbReference>
<evidence type="ECO:0000313" key="5">
    <source>
        <dbReference type="EMBL" id="MCW9707911.1"/>
    </source>
</evidence>
<dbReference type="Pfam" id="PF00356">
    <property type="entry name" value="LacI"/>
    <property type="match status" value="1"/>
</dbReference>
<dbReference type="EMBL" id="JAGGJA010000009">
    <property type="protein sequence ID" value="MCW9707911.1"/>
    <property type="molecule type" value="Genomic_DNA"/>
</dbReference>
<evidence type="ECO:0000313" key="6">
    <source>
        <dbReference type="Proteomes" id="UP001207918"/>
    </source>
</evidence>
<name>A0ABT3PPY5_9BACT</name>